<dbReference type="AlphaFoldDB" id="A0A9P8TPY1"/>
<reference evidence="2" key="1">
    <citation type="journal article" date="2021" name="Open Biol.">
        <title>Shared evolutionary footprints suggest mitochondrial oxidative damage underlies multiple complex I losses in fungi.</title>
        <authorList>
            <person name="Schikora-Tamarit M.A."/>
            <person name="Marcet-Houben M."/>
            <person name="Nosek J."/>
            <person name="Gabaldon T."/>
        </authorList>
    </citation>
    <scope>NUCLEOTIDE SEQUENCE</scope>
    <source>
        <strain evidence="2">CBS2887</strain>
    </source>
</reference>
<evidence type="ECO:0000313" key="3">
    <source>
        <dbReference type="Proteomes" id="UP000774326"/>
    </source>
</evidence>
<proteinExistence type="predicted"/>
<feature type="chain" id="PRO_5040437350" evidence="1">
    <location>
        <begin position="24"/>
        <end position="91"/>
    </location>
</feature>
<reference evidence="2" key="2">
    <citation type="submission" date="2021-01" db="EMBL/GenBank/DDBJ databases">
        <authorList>
            <person name="Schikora-Tamarit M.A."/>
        </authorList>
    </citation>
    <scope>NUCLEOTIDE SEQUENCE</scope>
    <source>
        <strain evidence="2">CBS2887</strain>
    </source>
</reference>
<name>A0A9P8TPY1_WICPI</name>
<accession>A0A9P8TPY1</accession>
<evidence type="ECO:0000313" key="2">
    <source>
        <dbReference type="EMBL" id="KAH3686346.1"/>
    </source>
</evidence>
<keyword evidence="3" id="KW-1185">Reference proteome</keyword>
<evidence type="ECO:0000256" key="1">
    <source>
        <dbReference type="SAM" id="SignalP"/>
    </source>
</evidence>
<protein>
    <submittedName>
        <fullName evidence="2">Uncharacterized protein</fullName>
    </submittedName>
</protein>
<gene>
    <name evidence="2" type="ORF">WICPIJ_002708</name>
</gene>
<keyword evidence="1" id="KW-0732">Signal</keyword>
<comment type="caution">
    <text evidence="2">The sequence shown here is derived from an EMBL/GenBank/DDBJ whole genome shotgun (WGS) entry which is preliminary data.</text>
</comment>
<sequence>MVNFPLLWITSLTPSMDLTPVGAMDTSLNVGSLSRILFILRKRAYRYFFGIKAPDFKDLKYFTKSLIHSSFRLVNSMSPVSSCLMSKVGPS</sequence>
<feature type="signal peptide" evidence="1">
    <location>
        <begin position="1"/>
        <end position="23"/>
    </location>
</feature>
<dbReference type="EMBL" id="JAEUBG010001462">
    <property type="protein sequence ID" value="KAH3686346.1"/>
    <property type="molecule type" value="Genomic_DNA"/>
</dbReference>
<dbReference type="Proteomes" id="UP000774326">
    <property type="component" value="Unassembled WGS sequence"/>
</dbReference>
<organism evidence="2 3">
    <name type="scientific">Wickerhamomyces pijperi</name>
    <name type="common">Yeast</name>
    <name type="synonym">Pichia pijperi</name>
    <dbReference type="NCBI Taxonomy" id="599730"/>
    <lineage>
        <taxon>Eukaryota</taxon>
        <taxon>Fungi</taxon>
        <taxon>Dikarya</taxon>
        <taxon>Ascomycota</taxon>
        <taxon>Saccharomycotina</taxon>
        <taxon>Saccharomycetes</taxon>
        <taxon>Phaffomycetales</taxon>
        <taxon>Wickerhamomycetaceae</taxon>
        <taxon>Wickerhamomyces</taxon>
    </lineage>
</organism>